<sequence>MSNKQLAGRQHIAKLQLRDAGRERHYISRRTISMTPSLLVGSLVEAVPFCTRLLLFQNLSPGGCQFYERRSLSIVTSRADFVSCVIYHSSSTYYSFRFGENLEHGR</sequence>
<organism evidence="1 2">
    <name type="scientific">Eumeta variegata</name>
    <name type="common">Bagworm moth</name>
    <name type="synonym">Eumeta japonica</name>
    <dbReference type="NCBI Taxonomy" id="151549"/>
    <lineage>
        <taxon>Eukaryota</taxon>
        <taxon>Metazoa</taxon>
        <taxon>Ecdysozoa</taxon>
        <taxon>Arthropoda</taxon>
        <taxon>Hexapoda</taxon>
        <taxon>Insecta</taxon>
        <taxon>Pterygota</taxon>
        <taxon>Neoptera</taxon>
        <taxon>Endopterygota</taxon>
        <taxon>Lepidoptera</taxon>
        <taxon>Glossata</taxon>
        <taxon>Ditrysia</taxon>
        <taxon>Tineoidea</taxon>
        <taxon>Psychidae</taxon>
        <taxon>Oiketicinae</taxon>
        <taxon>Eumeta</taxon>
    </lineage>
</organism>
<accession>A0A4C1TC35</accession>
<evidence type="ECO:0000313" key="2">
    <source>
        <dbReference type="Proteomes" id="UP000299102"/>
    </source>
</evidence>
<dbReference type="AlphaFoldDB" id="A0A4C1TC35"/>
<evidence type="ECO:0000313" key="1">
    <source>
        <dbReference type="EMBL" id="GBP11726.1"/>
    </source>
</evidence>
<gene>
    <name evidence="1" type="ORF">EVAR_99072_1</name>
</gene>
<dbReference type="Proteomes" id="UP000299102">
    <property type="component" value="Unassembled WGS sequence"/>
</dbReference>
<name>A0A4C1TC35_EUMVA</name>
<protein>
    <submittedName>
        <fullName evidence="1">Uncharacterized protein</fullName>
    </submittedName>
</protein>
<dbReference type="EMBL" id="BGZK01004941">
    <property type="protein sequence ID" value="GBP11726.1"/>
    <property type="molecule type" value="Genomic_DNA"/>
</dbReference>
<reference evidence="1 2" key="1">
    <citation type="journal article" date="2019" name="Commun. Biol.">
        <title>The bagworm genome reveals a unique fibroin gene that provides high tensile strength.</title>
        <authorList>
            <person name="Kono N."/>
            <person name="Nakamura H."/>
            <person name="Ohtoshi R."/>
            <person name="Tomita M."/>
            <person name="Numata K."/>
            <person name="Arakawa K."/>
        </authorList>
    </citation>
    <scope>NUCLEOTIDE SEQUENCE [LARGE SCALE GENOMIC DNA]</scope>
</reference>
<proteinExistence type="predicted"/>
<keyword evidence="2" id="KW-1185">Reference proteome</keyword>
<comment type="caution">
    <text evidence="1">The sequence shown here is derived from an EMBL/GenBank/DDBJ whole genome shotgun (WGS) entry which is preliminary data.</text>
</comment>